<dbReference type="EMBL" id="JAEACU010000007">
    <property type="protein sequence ID" value="KAH7521135.1"/>
    <property type="molecule type" value="Genomic_DNA"/>
</dbReference>
<dbReference type="InterPro" id="IPR056789">
    <property type="entry name" value="LRR_R13L1-DRL21"/>
</dbReference>
<dbReference type="Pfam" id="PF00931">
    <property type="entry name" value="NB-ARC"/>
    <property type="match status" value="1"/>
</dbReference>
<sequence length="768" mass="87746">MESIVLQSGLTAAFLEVVLDKFTNFAQKRFGLILGVDEKLKNLERTIVKIQALVDDSEIDQLSNNASGLWLLDLKSVLNDAEYLLDEIALELERWNYDDGRLSSTNHVRHMVSSSFQFSIPSQIQEMQRKLNALLGEMQSYFMMDVLKLRRAKVLNIKHSTSLVDESFTVGRDKDKEEILRLLSSGLVDGQTPSVISIEGIGGIGKTTLAQLVYNDDEIARNFDLRIWVSVSVQYDVLRITKSIFEYVTKKIMHFSDLNHIQIELQKTLLGKRFLLVLDNMWNESPSDWDILRLPFKVAAMGSKILVTTRSQRVSTVLGSRFAYHVQILSDEDCWELIKKIVLKNKSMQINQKLEIIGSKIAKKCKGLPLAAKMVGNVLCFKSGEQWEDIRLRVLNLSSTGMYELPDSIEKLKVLRYLNVSCTRIKKLPESVANLYALETLKLNNCFRLLRLPKYMKNLSKLRHLELDVKRQISCMPFGLGKLTNLQRLQAFIVGKNEGHRIEELQNMNKLCGSISITNLENVANYGEAKAAMLDNKKYLDKLELEWYTHETNRVQRYEEVLGGLQPHFGLRELQIKNYGGIMFPSWLSDASFCKLETIDIQNSLNCRILPALGQLPILKSIYIEKMHDLESIDSHFCGLHGVSFPCLESLTFQDMPNLQIWSGIGYNVMPQLRRLTVIDCPEFRTLPSLHWLASLKFLEINRCPMLQSFPDEGLPTSLENLIIMECDLLKLRCAVEEGEDWSKIKFIQSVEIDGEKVPTEGNGSYTI</sequence>
<dbReference type="InterPro" id="IPR032675">
    <property type="entry name" value="LRR_dom_sf"/>
</dbReference>
<proteinExistence type="predicted"/>
<keyword evidence="2" id="KW-0677">Repeat</keyword>
<dbReference type="SUPFAM" id="SSF52058">
    <property type="entry name" value="L domain-like"/>
    <property type="match status" value="1"/>
</dbReference>
<evidence type="ECO:0000256" key="5">
    <source>
        <dbReference type="ARBA" id="ARBA00022840"/>
    </source>
</evidence>
<dbReference type="AlphaFoldDB" id="A0A978V1A2"/>
<keyword evidence="1" id="KW-0433">Leucine-rich repeat</keyword>
<evidence type="ECO:0000259" key="6">
    <source>
        <dbReference type="Pfam" id="PF00931"/>
    </source>
</evidence>
<evidence type="ECO:0000256" key="1">
    <source>
        <dbReference type="ARBA" id="ARBA00022614"/>
    </source>
</evidence>
<keyword evidence="4" id="KW-0611">Plant defense</keyword>
<organism evidence="9 10">
    <name type="scientific">Ziziphus jujuba var. spinosa</name>
    <dbReference type="NCBI Taxonomy" id="714518"/>
    <lineage>
        <taxon>Eukaryota</taxon>
        <taxon>Viridiplantae</taxon>
        <taxon>Streptophyta</taxon>
        <taxon>Embryophyta</taxon>
        <taxon>Tracheophyta</taxon>
        <taxon>Spermatophyta</taxon>
        <taxon>Magnoliopsida</taxon>
        <taxon>eudicotyledons</taxon>
        <taxon>Gunneridae</taxon>
        <taxon>Pentapetalae</taxon>
        <taxon>rosids</taxon>
        <taxon>fabids</taxon>
        <taxon>Rosales</taxon>
        <taxon>Rhamnaceae</taxon>
        <taxon>Paliureae</taxon>
        <taxon>Ziziphus</taxon>
    </lineage>
</organism>
<dbReference type="Pfam" id="PF18052">
    <property type="entry name" value="Rx_N"/>
    <property type="match status" value="1"/>
</dbReference>
<gene>
    <name evidence="9" type="ORF">FEM48_Zijuj07G0001000</name>
</gene>
<protein>
    <recommendedName>
        <fullName evidence="11">Disease resistance RPP13-like protein 1</fullName>
    </recommendedName>
</protein>
<dbReference type="PRINTS" id="PR00364">
    <property type="entry name" value="DISEASERSIST"/>
</dbReference>
<dbReference type="Gene3D" id="1.20.5.4130">
    <property type="match status" value="1"/>
</dbReference>
<dbReference type="SUPFAM" id="SSF52540">
    <property type="entry name" value="P-loop containing nucleoside triphosphate hydrolases"/>
    <property type="match status" value="1"/>
</dbReference>
<name>A0A978V1A2_ZIZJJ</name>
<dbReference type="GO" id="GO:0005524">
    <property type="term" value="F:ATP binding"/>
    <property type="evidence" value="ECO:0007669"/>
    <property type="project" value="UniProtKB-KW"/>
</dbReference>
<dbReference type="GO" id="GO:0051707">
    <property type="term" value="P:response to other organism"/>
    <property type="evidence" value="ECO:0007669"/>
    <property type="project" value="UniProtKB-ARBA"/>
</dbReference>
<feature type="domain" description="NB-ARC" evidence="6">
    <location>
        <begin position="183"/>
        <end position="346"/>
    </location>
</feature>
<evidence type="ECO:0000256" key="4">
    <source>
        <dbReference type="ARBA" id="ARBA00022821"/>
    </source>
</evidence>
<reference evidence="9" key="1">
    <citation type="journal article" date="2021" name="Front. Plant Sci.">
        <title>Chromosome-Scale Genome Assembly for Chinese Sour Jujube and Insights Into Its Genome Evolution and Domestication Signature.</title>
        <authorList>
            <person name="Shen L.-Y."/>
            <person name="Luo H."/>
            <person name="Wang X.-L."/>
            <person name="Wang X.-M."/>
            <person name="Qiu X.-J."/>
            <person name="Liu H."/>
            <person name="Zhou S.-S."/>
            <person name="Jia K.-H."/>
            <person name="Nie S."/>
            <person name="Bao Y.-T."/>
            <person name="Zhang R.-G."/>
            <person name="Yun Q.-Z."/>
            <person name="Chai Y.-H."/>
            <person name="Lu J.-Y."/>
            <person name="Li Y."/>
            <person name="Zhao S.-W."/>
            <person name="Mao J.-F."/>
            <person name="Jia S.-G."/>
            <person name="Mao Y.-M."/>
        </authorList>
    </citation>
    <scope>NUCLEOTIDE SEQUENCE</scope>
    <source>
        <strain evidence="9">AT0</strain>
        <tissue evidence="9">Leaf</tissue>
    </source>
</reference>
<keyword evidence="5" id="KW-0067">ATP-binding</keyword>
<comment type="caution">
    <text evidence="9">The sequence shown here is derived from an EMBL/GenBank/DDBJ whole genome shotgun (WGS) entry which is preliminary data.</text>
</comment>
<feature type="domain" description="R13L1/DRL21-like LRR repeat region" evidence="8">
    <location>
        <begin position="502"/>
        <end position="627"/>
    </location>
</feature>
<evidence type="ECO:0000256" key="3">
    <source>
        <dbReference type="ARBA" id="ARBA00022741"/>
    </source>
</evidence>
<dbReference type="GO" id="GO:0006952">
    <property type="term" value="P:defense response"/>
    <property type="evidence" value="ECO:0007669"/>
    <property type="project" value="UniProtKB-KW"/>
</dbReference>
<evidence type="ECO:0000259" key="8">
    <source>
        <dbReference type="Pfam" id="PF25019"/>
    </source>
</evidence>
<evidence type="ECO:0000256" key="2">
    <source>
        <dbReference type="ARBA" id="ARBA00022737"/>
    </source>
</evidence>
<evidence type="ECO:0008006" key="11">
    <source>
        <dbReference type="Google" id="ProtNLM"/>
    </source>
</evidence>
<dbReference type="InterPro" id="IPR027417">
    <property type="entry name" value="P-loop_NTPase"/>
</dbReference>
<dbReference type="Gene3D" id="3.40.50.300">
    <property type="entry name" value="P-loop containing nucleotide triphosphate hydrolases"/>
    <property type="match status" value="1"/>
</dbReference>
<evidence type="ECO:0000259" key="7">
    <source>
        <dbReference type="Pfam" id="PF18052"/>
    </source>
</evidence>
<dbReference type="Gene3D" id="3.80.10.10">
    <property type="entry name" value="Ribonuclease Inhibitor"/>
    <property type="match status" value="1"/>
</dbReference>
<dbReference type="FunFam" id="3.40.50.300:FF:001091">
    <property type="entry name" value="Probable disease resistance protein At1g61300"/>
    <property type="match status" value="1"/>
</dbReference>
<dbReference type="PANTHER" id="PTHR36766:SF40">
    <property type="entry name" value="DISEASE RESISTANCE PROTEIN RGA3"/>
    <property type="match status" value="1"/>
</dbReference>
<feature type="domain" description="Disease resistance N-terminal" evidence="7">
    <location>
        <begin position="14"/>
        <end position="103"/>
    </location>
</feature>
<keyword evidence="3" id="KW-0547">Nucleotide-binding</keyword>
<dbReference type="GO" id="GO:0043531">
    <property type="term" value="F:ADP binding"/>
    <property type="evidence" value="ECO:0007669"/>
    <property type="project" value="InterPro"/>
</dbReference>
<dbReference type="Pfam" id="PF25019">
    <property type="entry name" value="LRR_R13L1-DRL21"/>
    <property type="match status" value="1"/>
</dbReference>
<accession>A0A978V1A2</accession>
<dbReference type="PANTHER" id="PTHR36766">
    <property type="entry name" value="PLANT BROAD-SPECTRUM MILDEW RESISTANCE PROTEIN RPW8"/>
    <property type="match status" value="1"/>
</dbReference>
<dbReference type="InterPro" id="IPR002182">
    <property type="entry name" value="NB-ARC"/>
</dbReference>
<evidence type="ECO:0000313" key="9">
    <source>
        <dbReference type="EMBL" id="KAH7521135.1"/>
    </source>
</evidence>
<dbReference type="Proteomes" id="UP000813462">
    <property type="component" value="Unassembled WGS sequence"/>
</dbReference>
<dbReference type="InterPro" id="IPR041118">
    <property type="entry name" value="Rx_N"/>
</dbReference>
<evidence type="ECO:0000313" key="10">
    <source>
        <dbReference type="Proteomes" id="UP000813462"/>
    </source>
</evidence>